<dbReference type="GO" id="GO:0005737">
    <property type="term" value="C:cytoplasm"/>
    <property type="evidence" value="ECO:0007669"/>
    <property type="project" value="TreeGrafter"/>
</dbReference>
<dbReference type="InterPro" id="IPR051908">
    <property type="entry name" value="Ribosomal_N-acetyltransferase"/>
</dbReference>
<dbReference type="InterPro" id="IPR000182">
    <property type="entry name" value="GNAT_dom"/>
</dbReference>
<evidence type="ECO:0000313" key="3">
    <source>
        <dbReference type="Proteomes" id="UP000293142"/>
    </source>
</evidence>
<keyword evidence="3" id="KW-1185">Reference proteome</keyword>
<dbReference type="RefSeq" id="WP_131016111.1">
    <property type="nucleotide sequence ID" value="NZ_SIRE01000019.1"/>
</dbReference>
<proteinExistence type="predicted"/>
<dbReference type="InterPro" id="IPR016181">
    <property type="entry name" value="Acyl_CoA_acyltransferase"/>
</dbReference>
<dbReference type="PANTHER" id="PTHR43441">
    <property type="entry name" value="RIBOSOMAL-PROTEIN-SERINE ACETYLTRANSFERASE"/>
    <property type="match status" value="1"/>
</dbReference>
<keyword evidence="2" id="KW-0808">Transferase</keyword>
<dbReference type="Gene3D" id="3.40.630.30">
    <property type="match status" value="1"/>
</dbReference>
<organism evidence="2 3">
    <name type="scientific">Paenibacillus thalictri</name>
    <dbReference type="NCBI Taxonomy" id="2527873"/>
    <lineage>
        <taxon>Bacteria</taxon>
        <taxon>Bacillati</taxon>
        <taxon>Bacillota</taxon>
        <taxon>Bacilli</taxon>
        <taxon>Bacillales</taxon>
        <taxon>Paenibacillaceae</taxon>
        <taxon>Paenibacillus</taxon>
    </lineage>
</organism>
<evidence type="ECO:0000259" key="1">
    <source>
        <dbReference type="PROSITE" id="PS51186"/>
    </source>
</evidence>
<dbReference type="EMBL" id="SIRE01000019">
    <property type="protein sequence ID" value="TBL74525.1"/>
    <property type="molecule type" value="Genomic_DNA"/>
</dbReference>
<dbReference type="GO" id="GO:1990189">
    <property type="term" value="F:protein N-terminal-serine acetyltransferase activity"/>
    <property type="evidence" value="ECO:0007669"/>
    <property type="project" value="TreeGrafter"/>
</dbReference>
<dbReference type="AlphaFoldDB" id="A0A4Q9DLB9"/>
<reference evidence="2 3" key="1">
    <citation type="submission" date="2019-02" db="EMBL/GenBank/DDBJ databases">
        <title>Paenibacillus sp. nov., isolated from surface-sterilized tissue of Thalictrum simplex L.</title>
        <authorList>
            <person name="Tuo L."/>
        </authorList>
    </citation>
    <scope>NUCLEOTIDE SEQUENCE [LARGE SCALE GENOMIC DNA]</scope>
    <source>
        <strain evidence="2 3">N2SHLJ1</strain>
    </source>
</reference>
<dbReference type="PANTHER" id="PTHR43441:SF12">
    <property type="entry name" value="RIBOSOMAL N-ACETYLTRANSFERASE YDAF-RELATED"/>
    <property type="match status" value="1"/>
</dbReference>
<dbReference type="OrthoDB" id="9784707at2"/>
<evidence type="ECO:0000313" key="2">
    <source>
        <dbReference type="EMBL" id="TBL74525.1"/>
    </source>
</evidence>
<gene>
    <name evidence="2" type="ORF">EYB31_24680</name>
</gene>
<protein>
    <submittedName>
        <fullName evidence="2">N-acetyltransferase</fullName>
    </submittedName>
</protein>
<dbReference type="Proteomes" id="UP000293142">
    <property type="component" value="Unassembled WGS sequence"/>
</dbReference>
<dbReference type="SUPFAM" id="SSF55729">
    <property type="entry name" value="Acyl-CoA N-acyltransferases (Nat)"/>
    <property type="match status" value="1"/>
</dbReference>
<accession>A0A4Q9DLB9</accession>
<sequence>MFSYNVNEEIQLRLLELRHTDELFALTDGNREQLRQWLPWVDGTVDTEHTKRFIQSTLAAFAGNNGIQAGIFYKGNMAGCVGLHGIDWGNRKTSIGYWLGAEYQGHGIMTNACGTLVNYVFSELNLNRVEIRAAEFNTRSRAIPERLGFVQEGKIRQAEWLADRYVDHIVYGMLREDWSMNGQASNRFEVETDE</sequence>
<dbReference type="PROSITE" id="PS51186">
    <property type="entry name" value="GNAT"/>
    <property type="match status" value="1"/>
</dbReference>
<feature type="domain" description="N-acetyltransferase" evidence="1">
    <location>
        <begin position="21"/>
        <end position="176"/>
    </location>
</feature>
<dbReference type="GO" id="GO:0008999">
    <property type="term" value="F:protein-N-terminal-alanine acetyltransferase activity"/>
    <property type="evidence" value="ECO:0007669"/>
    <property type="project" value="TreeGrafter"/>
</dbReference>
<dbReference type="Pfam" id="PF13302">
    <property type="entry name" value="Acetyltransf_3"/>
    <property type="match status" value="1"/>
</dbReference>
<name>A0A4Q9DLB9_9BACL</name>
<comment type="caution">
    <text evidence="2">The sequence shown here is derived from an EMBL/GenBank/DDBJ whole genome shotgun (WGS) entry which is preliminary data.</text>
</comment>